<dbReference type="Proteomes" id="UP001153636">
    <property type="component" value="Chromosome 1"/>
</dbReference>
<feature type="compositionally biased region" description="Basic and acidic residues" evidence="1">
    <location>
        <begin position="18"/>
        <end position="32"/>
    </location>
</feature>
<reference evidence="2" key="1">
    <citation type="submission" date="2022-01" db="EMBL/GenBank/DDBJ databases">
        <authorList>
            <person name="King R."/>
        </authorList>
    </citation>
    <scope>NUCLEOTIDE SEQUENCE</scope>
</reference>
<dbReference type="AlphaFoldDB" id="A0A9P0CGV8"/>
<keyword evidence="3" id="KW-1185">Reference proteome</keyword>
<evidence type="ECO:0000313" key="3">
    <source>
        <dbReference type="Proteomes" id="UP001153636"/>
    </source>
</evidence>
<organism evidence="2 3">
    <name type="scientific">Psylliodes chrysocephalus</name>
    <dbReference type="NCBI Taxonomy" id="3402493"/>
    <lineage>
        <taxon>Eukaryota</taxon>
        <taxon>Metazoa</taxon>
        <taxon>Ecdysozoa</taxon>
        <taxon>Arthropoda</taxon>
        <taxon>Hexapoda</taxon>
        <taxon>Insecta</taxon>
        <taxon>Pterygota</taxon>
        <taxon>Neoptera</taxon>
        <taxon>Endopterygota</taxon>
        <taxon>Coleoptera</taxon>
        <taxon>Polyphaga</taxon>
        <taxon>Cucujiformia</taxon>
        <taxon>Chrysomeloidea</taxon>
        <taxon>Chrysomelidae</taxon>
        <taxon>Galerucinae</taxon>
        <taxon>Alticini</taxon>
        <taxon>Psylliodes</taxon>
    </lineage>
</organism>
<feature type="region of interest" description="Disordered" evidence="1">
    <location>
        <begin position="116"/>
        <end position="139"/>
    </location>
</feature>
<protein>
    <submittedName>
        <fullName evidence="2">Uncharacterized protein</fullName>
    </submittedName>
</protein>
<feature type="region of interest" description="Disordered" evidence="1">
    <location>
        <begin position="1"/>
        <end position="32"/>
    </location>
</feature>
<sequence length="139" mass="15826">MAENIQPSTSGVVGDENCEVRATDQPRKRKKEWNDLIRESRYKPSPFSMINTGKETEWFLMDESLKSFFLKNPKPKISQKPARMYGVSPQYPGQVLVRQSYHGPWTFHTIAGKRNSQETALEGKSSDIEIISDDNSSGE</sequence>
<feature type="compositionally biased region" description="Polar residues" evidence="1">
    <location>
        <begin position="1"/>
        <end position="11"/>
    </location>
</feature>
<accession>A0A9P0CGV8</accession>
<dbReference type="EMBL" id="OV651813">
    <property type="protein sequence ID" value="CAH1099670.1"/>
    <property type="molecule type" value="Genomic_DNA"/>
</dbReference>
<evidence type="ECO:0000256" key="1">
    <source>
        <dbReference type="SAM" id="MobiDB-lite"/>
    </source>
</evidence>
<gene>
    <name evidence="2" type="ORF">PSYICH_LOCUS804</name>
</gene>
<proteinExistence type="predicted"/>
<evidence type="ECO:0000313" key="2">
    <source>
        <dbReference type="EMBL" id="CAH1099670.1"/>
    </source>
</evidence>
<name>A0A9P0CGV8_9CUCU</name>